<dbReference type="Pfam" id="PF00196">
    <property type="entry name" value="GerE"/>
    <property type="match status" value="1"/>
</dbReference>
<dbReference type="InterPro" id="IPR039420">
    <property type="entry name" value="WalR-like"/>
</dbReference>
<evidence type="ECO:0000259" key="8">
    <source>
        <dbReference type="PROSITE" id="PS50043"/>
    </source>
</evidence>
<dbReference type="CDD" id="cd17535">
    <property type="entry name" value="REC_NarL-like"/>
    <property type="match status" value="1"/>
</dbReference>
<evidence type="ECO:0000256" key="3">
    <source>
        <dbReference type="ARBA" id="ARBA00023015"/>
    </source>
</evidence>
<evidence type="ECO:0000256" key="2">
    <source>
        <dbReference type="ARBA" id="ARBA00022553"/>
    </source>
</evidence>
<dbReference type="PANTHER" id="PTHR43214">
    <property type="entry name" value="TWO-COMPONENT RESPONSE REGULATOR"/>
    <property type="match status" value="1"/>
</dbReference>
<dbReference type="PROSITE" id="PS50110">
    <property type="entry name" value="RESPONSE_REGULATORY"/>
    <property type="match status" value="1"/>
</dbReference>
<keyword evidence="3" id="KW-0805">Transcription regulation</keyword>
<dbReference type="InterPro" id="IPR000792">
    <property type="entry name" value="Tscrpt_reg_LuxR_C"/>
</dbReference>
<dbReference type="SMART" id="SM00421">
    <property type="entry name" value="HTH_LUXR"/>
    <property type="match status" value="1"/>
</dbReference>
<accession>A0A1T4Q3N5</accession>
<feature type="domain" description="Response regulatory" evidence="9">
    <location>
        <begin position="3"/>
        <end position="119"/>
    </location>
</feature>
<dbReference type="AlphaFoldDB" id="A0A1T4Q3N5"/>
<evidence type="ECO:0000256" key="6">
    <source>
        <dbReference type="ARBA" id="ARBA00024867"/>
    </source>
</evidence>
<dbReference type="Proteomes" id="UP000189933">
    <property type="component" value="Unassembled WGS sequence"/>
</dbReference>
<feature type="domain" description="HTH luxR-type" evidence="8">
    <location>
        <begin position="144"/>
        <end position="209"/>
    </location>
</feature>
<evidence type="ECO:0000256" key="5">
    <source>
        <dbReference type="ARBA" id="ARBA00023163"/>
    </source>
</evidence>
<dbReference type="PROSITE" id="PS50043">
    <property type="entry name" value="HTH_LUXR_2"/>
    <property type="match status" value="1"/>
</dbReference>
<name>A0A1T4Q3N5_9FIRM</name>
<dbReference type="InterPro" id="IPR058245">
    <property type="entry name" value="NreC/VraR/RcsB-like_REC"/>
</dbReference>
<sequence>MIKILLVDDHAVLRSGLKMLIGAQKDMLVVGEAATAEEALDLALTLDFDLALVDLSMPGMGGIALVEQLSKLNPACRVLVLTMHEDEGYVKRVLQAGAHGYLLKKAADIELLSAIRSVYEGKIFVDPAIAGFLLKELAGRKPEKERKDPLLTEREREVLALIARGYTNKEIADQLFISVKTVEVYKAKLKEKLRAKGRSELVRAARELGISP</sequence>
<dbReference type="GO" id="GO:0006355">
    <property type="term" value="P:regulation of DNA-templated transcription"/>
    <property type="evidence" value="ECO:0007669"/>
    <property type="project" value="InterPro"/>
</dbReference>
<keyword evidence="11" id="KW-1185">Reference proteome</keyword>
<dbReference type="InterPro" id="IPR016032">
    <property type="entry name" value="Sig_transdc_resp-reg_C-effctor"/>
</dbReference>
<dbReference type="GO" id="GO:0000160">
    <property type="term" value="P:phosphorelay signal transduction system"/>
    <property type="evidence" value="ECO:0007669"/>
    <property type="project" value="InterPro"/>
</dbReference>
<dbReference type="InterPro" id="IPR001789">
    <property type="entry name" value="Sig_transdc_resp-reg_receiver"/>
</dbReference>
<keyword evidence="2 7" id="KW-0597">Phosphoprotein</keyword>
<evidence type="ECO:0000256" key="4">
    <source>
        <dbReference type="ARBA" id="ARBA00023125"/>
    </source>
</evidence>
<protein>
    <recommendedName>
        <fullName evidence="1">Stage 0 sporulation protein A homolog</fullName>
    </recommendedName>
</protein>
<keyword evidence="5" id="KW-0804">Transcription</keyword>
<dbReference type="SUPFAM" id="SSF52172">
    <property type="entry name" value="CheY-like"/>
    <property type="match status" value="1"/>
</dbReference>
<evidence type="ECO:0000313" key="11">
    <source>
        <dbReference type="Proteomes" id="UP000189933"/>
    </source>
</evidence>
<reference evidence="11" key="1">
    <citation type="submission" date="2017-02" db="EMBL/GenBank/DDBJ databases">
        <authorList>
            <person name="Varghese N."/>
            <person name="Submissions S."/>
        </authorList>
    </citation>
    <scope>NUCLEOTIDE SEQUENCE [LARGE SCALE GENOMIC DNA]</scope>
    <source>
        <strain evidence="11">DSM 16521</strain>
    </source>
</reference>
<dbReference type="Pfam" id="PF00072">
    <property type="entry name" value="Response_reg"/>
    <property type="match status" value="1"/>
</dbReference>
<dbReference type="InterPro" id="IPR011006">
    <property type="entry name" value="CheY-like_superfamily"/>
</dbReference>
<keyword evidence="4" id="KW-0238">DNA-binding</keyword>
<organism evidence="10 11">
    <name type="scientific">Carboxydocella sporoproducens DSM 16521</name>
    <dbReference type="NCBI Taxonomy" id="1121270"/>
    <lineage>
        <taxon>Bacteria</taxon>
        <taxon>Bacillati</taxon>
        <taxon>Bacillota</taxon>
        <taxon>Clostridia</taxon>
        <taxon>Eubacteriales</taxon>
        <taxon>Clostridiales Family XVI. Incertae Sedis</taxon>
        <taxon>Carboxydocella</taxon>
    </lineage>
</organism>
<dbReference type="RefSeq" id="WP_078665580.1">
    <property type="nucleotide sequence ID" value="NZ_FUXM01000016.1"/>
</dbReference>
<dbReference type="EMBL" id="FUXM01000016">
    <property type="protein sequence ID" value="SJZ98435.1"/>
    <property type="molecule type" value="Genomic_DNA"/>
</dbReference>
<proteinExistence type="predicted"/>
<dbReference type="PRINTS" id="PR00038">
    <property type="entry name" value="HTHLUXR"/>
</dbReference>
<dbReference type="SMART" id="SM00448">
    <property type="entry name" value="REC"/>
    <property type="match status" value="1"/>
</dbReference>
<evidence type="ECO:0000256" key="1">
    <source>
        <dbReference type="ARBA" id="ARBA00018672"/>
    </source>
</evidence>
<gene>
    <name evidence="10" type="ORF">SAMN02745885_01515</name>
</gene>
<evidence type="ECO:0000256" key="7">
    <source>
        <dbReference type="PROSITE-ProRule" id="PRU00169"/>
    </source>
</evidence>
<dbReference type="SUPFAM" id="SSF46894">
    <property type="entry name" value="C-terminal effector domain of the bipartite response regulators"/>
    <property type="match status" value="1"/>
</dbReference>
<dbReference type="PANTHER" id="PTHR43214:SF41">
    <property type="entry name" value="NITRATE_NITRITE RESPONSE REGULATOR PROTEIN NARP"/>
    <property type="match status" value="1"/>
</dbReference>
<comment type="function">
    <text evidence="6">May play the central regulatory role in sporulation. It may be an element of the effector pathway responsible for the activation of sporulation genes in response to nutritional stress. Spo0A may act in concert with spo0H (a sigma factor) to control the expression of some genes that are critical to the sporulation process.</text>
</comment>
<dbReference type="Gene3D" id="3.40.50.2300">
    <property type="match status" value="1"/>
</dbReference>
<evidence type="ECO:0000313" key="10">
    <source>
        <dbReference type="EMBL" id="SJZ98435.1"/>
    </source>
</evidence>
<dbReference type="CDD" id="cd06170">
    <property type="entry name" value="LuxR_C_like"/>
    <property type="match status" value="1"/>
</dbReference>
<feature type="modified residue" description="4-aspartylphosphate" evidence="7">
    <location>
        <position position="54"/>
    </location>
</feature>
<evidence type="ECO:0000259" key="9">
    <source>
        <dbReference type="PROSITE" id="PS50110"/>
    </source>
</evidence>
<dbReference type="GO" id="GO:0003677">
    <property type="term" value="F:DNA binding"/>
    <property type="evidence" value="ECO:0007669"/>
    <property type="project" value="UniProtKB-KW"/>
</dbReference>
<dbReference type="OrthoDB" id="9779069at2"/>